<dbReference type="PRINTS" id="PR00081">
    <property type="entry name" value="GDHRDH"/>
</dbReference>
<dbReference type="PROSITE" id="PS00061">
    <property type="entry name" value="ADH_SHORT"/>
    <property type="match status" value="1"/>
</dbReference>
<dbReference type="PANTHER" id="PTHR43313">
    <property type="entry name" value="SHORT-CHAIN DEHYDROGENASE/REDUCTASE FAMILY 9C"/>
    <property type="match status" value="1"/>
</dbReference>
<dbReference type="InterPro" id="IPR002347">
    <property type="entry name" value="SDR_fam"/>
</dbReference>
<feature type="transmembrane region" description="Helical" evidence="2">
    <location>
        <begin position="12"/>
        <end position="43"/>
    </location>
</feature>
<evidence type="ECO:0000256" key="2">
    <source>
        <dbReference type="SAM" id="Phobius"/>
    </source>
</evidence>
<dbReference type="InterPro" id="IPR020904">
    <property type="entry name" value="Sc_DH/Rdtase_CS"/>
</dbReference>
<dbReference type="SUPFAM" id="SSF51735">
    <property type="entry name" value="NAD(P)-binding Rossmann-fold domains"/>
    <property type="match status" value="1"/>
</dbReference>
<name>A0ABD0JTR5_9CAEN</name>
<dbReference type="InterPro" id="IPR036291">
    <property type="entry name" value="NAD(P)-bd_dom_sf"/>
</dbReference>
<keyword evidence="2" id="KW-0812">Transmembrane</keyword>
<keyword evidence="2" id="KW-0472">Membrane</keyword>
<reference evidence="3 4" key="1">
    <citation type="journal article" date="2023" name="Sci. Data">
        <title>Genome assembly of the Korean intertidal mud-creeper Batillaria attramentaria.</title>
        <authorList>
            <person name="Patra A.K."/>
            <person name="Ho P.T."/>
            <person name="Jun S."/>
            <person name="Lee S.J."/>
            <person name="Kim Y."/>
            <person name="Won Y.J."/>
        </authorList>
    </citation>
    <scope>NUCLEOTIDE SEQUENCE [LARGE SCALE GENOMIC DNA]</scope>
    <source>
        <strain evidence="3">Wonlab-2016</strain>
    </source>
</reference>
<protein>
    <submittedName>
        <fullName evidence="3">Uncharacterized protein</fullName>
    </submittedName>
</protein>
<dbReference type="Pfam" id="PF00106">
    <property type="entry name" value="adh_short"/>
    <property type="match status" value="1"/>
</dbReference>
<keyword evidence="1" id="KW-0560">Oxidoreductase</keyword>
<dbReference type="Proteomes" id="UP001519460">
    <property type="component" value="Unassembled WGS sequence"/>
</dbReference>
<evidence type="ECO:0000256" key="1">
    <source>
        <dbReference type="ARBA" id="ARBA00023002"/>
    </source>
</evidence>
<dbReference type="AlphaFoldDB" id="A0ABD0JTR5"/>
<dbReference type="GO" id="GO:0016491">
    <property type="term" value="F:oxidoreductase activity"/>
    <property type="evidence" value="ECO:0007669"/>
    <property type="project" value="UniProtKB-KW"/>
</dbReference>
<keyword evidence="4" id="KW-1185">Reference proteome</keyword>
<sequence>MATPLVRVLEVGVVGVALLTVYCALTTPTVLCLTVLVVLWAVYRWERKRAAGTVPLNDKHVLITGCDSGFGFAFAKHAHGLGCHVIATVLRPDGQGAKELRDVSSSRMTVLPLDVSSDESVRKCLEVVRGMCNGAGLWGLVNNAGQQVVGDVELTTMSQYLRVANVNLFGMVRTTRAFLPLIRQAKGRIVNVTSVRGRMHAPYQAAYNITKHGAETFSDIVRLEMRQFGVKVVVIEPGDFSGLKRIEKDFEEMWAEASDDVKKVYDKEHLDQMLVGFGEGIGCPTMTPVSKAITEALTSEDPEFRYLVDGSSGLIDKYCMVARVKPFLSDRLFDRILHHVIPYSPRK</sequence>
<dbReference type="PANTHER" id="PTHR43313:SF36">
    <property type="entry name" value="D-BETA-HYDROXYBUTYRATE DEHYDROGENASE, MITOCHONDRIAL"/>
    <property type="match status" value="1"/>
</dbReference>
<comment type="caution">
    <text evidence="3">The sequence shown here is derived from an EMBL/GenBank/DDBJ whole genome shotgun (WGS) entry which is preliminary data.</text>
</comment>
<accession>A0ABD0JTR5</accession>
<proteinExistence type="predicted"/>
<dbReference type="Gene3D" id="3.40.50.720">
    <property type="entry name" value="NAD(P)-binding Rossmann-like Domain"/>
    <property type="match status" value="1"/>
</dbReference>
<gene>
    <name evidence="3" type="ORF">BaRGS_00030381</name>
</gene>
<evidence type="ECO:0000313" key="4">
    <source>
        <dbReference type="Proteomes" id="UP001519460"/>
    </source>
</evidence>
<organism evidence="3 4">
    <name type="scientific">Batillaria attramentaria</name>
    <dbReference type="NCBI Taxonomy" id="370345"/>
    <lineage>
        <taxon>Eukaryota</taxon>
        <taxon>Metazoa</taxon>
        <taxon>Spiralia</taxon>
        <taxon>Lophotrochozoa</taxon>
        <taxon>Mollusca</taxon>
        <taxon>Gastropoda</taxon>
        <taxon>Caenogastropoda</taxon>
        <taxon>Sorbeoconcha</taxon>
        <taxon>Cerithioidea</taxon>
        <taxon>Batillariidae</taxon>
        <taxon>Batillaria</taxon>
    </lineage>
</organism>
<evidence type="ECO:0000313" key="3">
    <source>
        <dbReference type="EMBL" id="KAK7478377.1"/>
    </source>
</evidence>
<keyword evidence="2" id="KW-1133">Transmembrane helix</keyword>
<dbReference type="EMBL" id="JACVVK020000327">
    <property type="protein sequence ID" value="KAK7478377.1"/>
    <property type="molecule type" value="Genomic_DNA"/>
</dbReference>